<evidence type="ECO:0000259" key="3">
    <source>
        <dbReference type="Pfam" id="PF06744"/>
    </source>
</evidence>
<dbReference type="EMBL" id="PIQN01000007">
    <property type="protein sequence ID" value="PKA43445.1"/>
    <property type="molecule type" value="Genomic_DNA"/>
</dbReference>
<evidence type="ECO:0000256" key="2">
    <source>
        <dbReference type="SAM" id="Phobius"/>
    </source>
</evidence>
<evidence type="ECO:0000256" key="1">
    <source>
        <dbReference type="SAM" id="MobiDB-lite"/>
    </source>
</evidence>
<dbReference type="Pfam" id="PF06744">
    <property type="entry name" value="IcmF_C"/>
    <property type="match status" value="1"/>
</dbReference>
<dbReference type="PANTHER" id="PTHR36153:SF1">
    <property type="entry name" value="TYPE VI SECRETION SYSTEM COMPONENT TSSM1"/>
    <property type="match status" value="1"/>
</dbReference>
<dbReference type="InterPro" id="IPR010623">
    <property type="entry name" value="IcmF_C"/>
</dbReference>
<name>A0A2N0DBG3_RHISU</name>
<dbReference type="STRING" id="1041146.GCA_000427985_06166"/>
<protein>
    <recommendedName>
        <fullName evidence="8">Type VI secretion system (T6SS) protein DotU</fullName>
    </recommendedName>
</protein>
<organism evidence="6 7">
    <name type="scientific">Rhizobium sullae</name>
    <name type="common">Rhizobium hedysari</name>
    <dbReference type="NCBI Taxonomy" id="50338"/>
    <lineage>
        <taxon>Bacteria</taxon>
        <taxon>Pseudomonadati</taxon>
        <taxon>Pseudomonadota</taxon>
        <taxon>Alphaproteobacteria</taxon>
        <taxon>Hyphomicrobiales</taxon>
        <taxon>Rhizobiaceae</taxon>
        <taxon>Rhizobium/Agrobacterium group</taxon>
        <taxon>Rhizobium</taxon>
    </lineage>
</organism>
<evidence type="ECO:0000313" key="7">
    <source>
        <dbReference type="Proteomes" id="UP000232164"/>
    </source>
</evidence>
<feature type="region of interest" description="Disordered" evidence="1">
    <location>
        <begin position="1"/>
        <end position="23"/>
    </location>
</feature>
<evidence type="ECO:0008006" key="8">
    <source>
        <dbReference type="Google" id="ProtNLM"/>
    </source>
</evidence>
<proteinExistence type="predicted"/>
<keyword evidence="2" id="KW-1133">Transmembrane helix</keyword>
<feature type="region of interest" description="Disordered" evidence="1">
    <location>
        <begin position="593"/>
        <end position="624"/>
    </location>
</feature>
<reference evidence="6 7" key="2">
    <citation type="submission" date="2017-12" db="EMBL/GenBank/DDBJ databases">
        <title>Genome sequence of Rhizobium sullae HCNT1 isolated from Sulla coronaria nodules and featuring peculiar denitrification phenotypes.</title>
        <authorList>
            <person name="De Diego-Diaz B."/>
            <person name="Treu L."/>
            <person name="Campanaro S."/>
            <person name="Da Silva Duarte V."/>
            <person name="Basaglia M."/>
            <person name="Favaro L."/>
            <person name="Casella S."/>
            <person name="Squartini A."/>
        </authorList>
    </citation>
    <scope>NUCLEOTIDE SEQUENCE [LARGE SCALE GENOMIC DNA]</scope>
    <source>
        <strain evidence="6 7">HCNT1</strain>
    </source>
</reference>
<dbReference type="Pfam" id="PF21070">
    <property type="entry name" value="IcmF_helical"/>
    <property type="match status" value="1"/>
</dbReference>
<feature type="domain" description="Type VI secretion system component TssM1 helical" evidence="5">
    <location>
        <begin position="618"/>
        <end position="712"/>
    </location>
</feature>
<sequence length="839" mass="89754">MGRGGQTVRDYVQPPGRDGAGADVLPALAEPLLGLAKRAESEKRPDPQELAATARMLVAEFEKEGRRRNVPPDWILDARDALVALLDVRARSNPALPIKRWERALAAALPISHMIGADGLAARAVQAAKGGLARRDLARFLGHCSEAVQAAQSKEEQHRTRADHGLVFLAVALFFAMLVAWAGWAEWQFRERRLAQLPDVRSVVEAGKAATPAARAAQLDAFVAAVRLVEQEAARSPLGLIHHIEMVDPAAAARRRYGEAAEALVAEPLAEALAVALATEGEANALYDSLRAWSILKGTSDWQPRFLGGWVADRVETFPELALLAEHVAAMPKAQPGLPSPDPETIAQARQFAAEGLASERALLELTRAEKTAALPPWSLGQAAPGLDTILIHRSGLPIERGVPGLYTEAGWNYAKSDAADAIRRATSEAVTVLSSGGTTTTEAVMDLLQKRTLEAWTQYLGELRVRPFTDQPTAVVISGALSARNSPLSALIREAWRQSGGNDRSRSHANQLRIAAALGPAIQFVEQSRMSEISQLFVSLNVALSVLDEDAEIGKKSLMDAQERANSIVALQQAPLLVVQIVEDVISQTAAPKAPEVAADHVPKETPQAPQPPQSPQSPWGSQVAAACQAAVSGHYPFFDGPDADMAEVARIFAPDGSIERYFRAQLAHLMDTSTTPWRWKPEARLSGYSPESAAFLQRAVAVGEALFQKGASPNVPIVLEALAQRGAATVSIGGAHAPVVTSGESVTLNWPGASPGQGFEISFDTGPAVEKKSASGPWGLLRFLDGSRLRPREAGRRFLVDVRAKGARAYLQMSFAGAANPVSVRSLMRGLTCPFTL</sequence>
<evidence type="ECO:0000259" key="4">
    <source>
        <dbReference type="Pfam" id="PF06761"/>
    </source>
</evidence>
<feature type="transmembrane region" description="Helical" evidence="2">
    <location>
        <begin position="166"/>
        <end position="184"/>
    </location>
</feature>
<dbReference type="PANTHER" id="PTHR36153">
    <property type="entry name" value="INNER MEMBRANE PROTEIN-RELATED"/>
    <property type="match status" value="1"/>
</dbReference>
<dbReference type="InterPro" id="IPR053156">
    <property type="entry name" value="T6SS_TssM-like"/>
</dbReference>
<dbReference type="AlphaFoldDB" id="A0A2N0DBG3"/>
<dbReference type="InterPro" id="IPR048677">
    <property type="entry name" value="TssM1_hel"/>
</dbReference>
<feature type="domain" description="Type VI secretion system IcmF C-terminal" evidence="3">
    <location>
        <begin position="746"/>
        <end position="817"/>
    </location>
</feature>
<comment type="caution">
    <text evidence="6">The sequence shown here is derived from an EMBL/GenBank/DDBJ whole genome shotgun (WGS) entry which is preliminary data.</text>
</comment>
<keyword evidence="2" id="KW-0812">Transmembrane</keyword>
<feature type="domain" description="IcmF-related" evidence="4">
    <location>
        <begin position="250"/>
        <end position="499"/>
    </location>
</feature>
<dbReference type="Pfam" id="PF06761">
    <property type="entry name" value="IcmF-related"/>
    <property type="match status" value="1"/>
</dbReference>
<dbReference type="InterPro" id="IPR009612">
    <property type="entry name" value="IcmF-rel"/>
</dbReference>
<gene>
    <name evidence="6" type="ORF">CWR43_10780</name>
</gene>
<keyword evidence="2" id="KW-0472">Membrane</keyword>
<reference evidence="6 7" key="1">
    <citation type="submission" date="2017-11" db="EMBL/GenBank/DDBJ databases">
        <authorList>
            <person name="Han C.G."/>
        </authorList>
    </citation>
    <scope>NUCLEOTIDE SEQUENCE [LARGE SCALE GENOMIC DNA]</scope>
    <source>
        <strain evidence="6 7">HCNT1</strain>
    </source>
</reference>
<evidence type="ECO:0000259" key="5">
    <source>
        <dbReference type="Pfam" id="PF21070"/>
    </source>
</evidence>
<accession>A0A2N0DBG3</accession>
<dbReference type="Proteomes" id="UP000232164">
    <property type="component" value="Unassembled WGS sequence"/>
</dbReference>
<evidence type="ECO:0000313" key="6">
    <source>
        <dbReference type="EMBL" id="PKA43445.1"/>
    </source>
</evidence>